<sequence length="216" mass="22379">MGPTRAIDDQTARARIRDVALALLAEHGVAATSIRGVADAAGVSTGLVQHHFGSKAGLVQACDDFAIGAVLDQARRAAAGDAQQPGFTAQMYPASEASVRYLARALVDGSPAAAELFDSGAELAEKWLSSLCPDRFPAGSGRVRNAAAVMGAMHLGTLVLHTHLSRRAGADVLDREHTTLVSAGIFDVYGAMAEFLATPDAAALRMTPAAEGDRDE</sequence>
<dbReference type="Proteomes" id="UP001165283">
    <property type="component" value="Unassembled WGS sequence"/>
</dbReference>
<dbReference type="PANTHER" id="PTHR30055">
    <property type="entry name" value="HTH-TYPE TRANSCRIPTIONAL REGULATOR RUTR"/>
    <property type="match status" value="1"/>
</dbReference>
<dbReference type="InterPro" id="IPR001647">
    <property type="entry name" value="HTH_TetR"/>
</dbReference>
<keyword evidence="1" id="KW-0805">Transcription regulation</keyword>
<evidence type="ECO:0000256" key="3">
    <source>
        <dbReference type="ARBA" id="ARBA00023163"/>
    </source>
</evidence>
<keyword evidence="2 4" id="KW-0238">DNA-binding</keyword>
<dbReference type="InterPro" id="IPR050109">
    <property type="entry name" value="HTH-type_TetR-like_transc_reg"/>
</dbReference>
<accession>A0ABT1A7P6</accession>
<comment type="caution">
    <text evidence="6">The sequence shown here is derived from an EMBL/GenBank/DDBJ whole genome shotgun (WGS) entry which is preliminary data.</text>
</comment>
<gene>
    <name evidence="6" type="ORF">KDL28_27690</name>
</gene>
<dbReference type="PRINTS" id="PR00455">
    <property type="entry name" value="HTHTETR"/>
</dbReference>
<dbReference type="RefSeq" id="WP_256502900.1">
    <property type="nucleotide sequence ID" value="NZ_JAGSOV010000060.1"/>
</dbReference>
<dbReference type="PANTHER" id="PTHR30055:SF234">
    <property type="entry name" value="HTH-TYPE TRANSCRIPTIONAL REGULATOR BETI"/>
    <property type="match status" value="1"/>
</dbReference>
<dbReference type="EMBL" id="JAGSOV010000060">
    <property type="protein sequence ID" value="MCO1658859.1"/>
    <property type="molecule type" value="Genomic_DNA"/>
</dbReference>
<evidence type="ECO:0000313" key="7">
    <source>
        <dbReference type="Proteomes" id="UP001165283"/>
    </source>
</evidence>
<dbReference type="Pfam" id="PF00440">
    <property type="entry name" value="TetR_N"/>
    <property type="match status" value="1"/>
</dbReference>
<evidence type="ECO:0000256" key="1">
    <source>
        <dbReference type="ARBA" id="ARBA00023015"/>
    </source>
</evidence>
<feature type="DNA-binding region" description="H-T-H motif" evidence="4">
    <location>
        <begin position="33"/>
        <end position="52"/>
    </location>
</feature>
<keyword evidence="3" id="KW-0804">Transcription</keyword>
<evidence type="ECO:0000313" key="6">
    <source>
        <dbReference type="EMBL" id="MCO1658859.1"/>
    </source>
</evidence>
<dbReference type="SUPFAM" id="SSF46689">
    <property type="entry name" value="Homeodomain-like"/>
    <property type="match status" value="1"/>
</dbReference>
<dbReference type="InterPro" id="IPR009057">
    <property type="entry name" value="Homeodomain-like_sf"/>
</dbReference>
<evidence type="ECO:0000256" key="4">
    <source>
        <dbReference type="PROSITE-ProRule" id="PRU00335"/>
    </source>
</evidence>
<name>A0ABT1A7P6_9PSEU</name>
<feature type="domain" description="HTH tetR-type" evidence="5">
    <location>
        <begin position="10"/>
        <end position="70"/>
    </location>
</feature>
<proteinExistence type="predicted"/>
<evidence type="ECO:0000256" key="2">
    <source>
        <dbReference type="ARBA" id="ARBA00023125"/>
    </source>
</evidence>
<reference evidence="6" key="1">
    <citation type="submission" date="2021-04" db="EMBL/GenBank/DDBJ databases">
        <title>Pseudonocardia sp. nov., isolated from sandy soil of mangrove forest.</title>
        <authorList>
            <person name="Zan Z."/>
            <person name="Huang R."/>
            <person name="Liu W."/>
        </authorList>
    </citation>
    <scope>NUCLEOTIDE SEQUENCE</scope>
    <source>
        <strain evidence="6">S2-4</strain>
    </source>
</reference>
<dbReference type="Gene3D" id="1.10.357.10">
    <property type="entry name" value="Tetracycline Repressor, domain 2"/>
    <property type="match status" value="1"/>
</dbReference>
<evidence type="ECO:0000259" key="5">
    <source>
        <dbReference type="PROSITE" id="PS50977"/>
    </source>
</evidence>
<organism evidence="6 7">
    <name type="scientific">Pseudonocardia humida</name>
    <dbReference type="NCBI Taxonomy" id="2800819"/>
    <lineage>
        <taxon>Bacteria</taxon>
        <taxon>Bacillati</taxon>
        <taxon>Actinomycetota</taxon>
        <taxon>Actinomycetes</taxon>
        <taxon>Pseudonocardiales</taxon>
        <taxon>Pseudonocardiaceae</taxon>
        <taxon>Pseudonocardia</taxon>
    </lineage>
</organism>
<keyword evidence="7" id="KW-1185">Reference proteome</keyword>
<protein>
    <submittedName>
        <fullName evidence="6">Helix-turn-helix transcriptional regulator</fullName>
    </submittedName>
</protein>
<dbReference type="PROSITE" id="PS50977">
    <property type="entry name" value="HTH_TETR_2"/>
    <property type="match status" value="1"/>
</dbReference>